<feature type="domain" description="LamG-like jellyroll fold" evidence="8">
    <location>
        <begin position="763"/>
        <end position="893"/>
    </location>
</feature>
<proteinExistence type="predicted"/>
<dbReference type="InterPro" id="IPR013783">
    <property type="entry name" value="Ig-like_fold"/>
</dbReference>
<dbReference type="NCBIfam" id="TIGR04183">
    <property type="entry name" value="Por_Secre_tail"/>
    <property type="match status" value="1"/>
</dbReference>
<dbReference type="EMBL" id="JBHTIB010000028">
    <property type="protein sequence ID" value="MFD0837292.1"/>
    <property type="molecule type" value="Genomic_DNA"/>
</dbReference>
<dbReference type="Pfam" id="PF26628">
    <property type="entry name" value="DUF8202"/>
    <property type="match status" value="1"/>
</dbReference>
<dbReference type="Proteomes" id="UP001597011">
    <property type="component" value="Unassembled WGS sequence"/>
</dbReference>
<name>A0ABW3BYU1_9FLAO</name>
<dbReference type="Gene3D" id="2.60.120.200">
    <property type="match status" value="1"/>
</dbReference>
<dbReference type="SUPFAM" id="SSF49899">
    <property type="entry name" value="Concanavalin A-like lectins/glucanases"/>
    <property type="match status" value="1"/>
</dbReference>
<keyword evidence="4" id="KW-0732">Signal</keyword>
<comment type="caution">
    <text evidence="9">The sequence shown here is derived from an EMBL/GenBank/DDBJ whole genome shotgun (WGS) entry which is preliminary data.</text>
</comment>
<evidence type="ECO:0000256" key="6">
    <source>
        <dbReference type="ARBA" id="ARBA00023157"/>
    </source>
</evidence>
<evidence type="ECO:0000256" key="7">
    <source>
        <dbReference type="ARBA" id="ARBA00023273"/>
    </source>
</evidence>
<dbReference type="InterPro" id="IPR053879">
    <property type="entry name" value="HYDIN_VesB_CFA65-like_Ig"/>
</dbReference>
<evidence type="ECO:0000313" key="10">
    <source>
        <dbReference type="Proteomes" id="UP001597011"/>
    </source>
</evidence>
<dbReference type="InterPro" id="IPR058515">
    <property type="entry name" value="DUF8202"/>
</dbReference>
<gene>
    <name evidence="9" type="ORF">ACFQ0I_16045</name>
</gene>
<organism evidence="9 10">
    <name type="scientific">Mariniflexile aquimaris</name>
    <dbReference type="NCBI Taxonomy" id="881009"/>
    <lineage>
        <taxon>Bacteria</taxon>
        <taxon>Pseudomonadati</taxon>
        <taxon>Bacteroidota</taxon>
        <taxon>Flavobacteriia</taxon>
        <taxon>Flavobacteriales</taxon>
        <taxon>Flavobacteriaceae</taxon>
        <taxon>Mariniflexile</taxon>
    </lineage>
</organism>
<dbReference type="InterPro" id="IPR006558">
    <property type="entry name" value="LamG-like"/>
</dbReference>
<keyword evidence="5" id="KW-0969">Cilium</keyword>
<dbReference type="Pfam" id="PF22544">
    <property type="entry name" value="HYDIN_VesB_CFA65-like_Ig"/>
    <property type="match status" value="1"/>
</dbReference>
<dbReference type="InterPro" id="IPR013320">
    <property type="entry name" value="ConA-like_dom_sf"/>
</dbReference>
<dbReference type="SMART" id="SM00560">
    <property type="entry name" value="LamGL"/>
    <property type="match status" value="1"/>
</dbReference>
<keyword evidence="10" id="KW-1185">Reference proteome</keyword>
<evidence type="ECO:0000256" key="1">
    <source>
        <dbReference type="ARBA" id="ARBA00004138"/>
    </source>
</evidence>
<evidence type="ECO:0000256" key="3">
    <source>
        <dbReference type="ARBA" id="ARBA00022490"/>
    </source>
</evidence>
<dbReference type="Gene3D" id="2.60.40.10">
    <property type="entry name" value="Immunoglobulins"/>
    <property type="match status" value="1"/>
</dbReference>
<sequence length="1646" mass="179572">MLTSYIGNTQDIQVKILGSTTTVSNGGAVSFSAGNTISFRITNTRNDCDKVKIEDIIVSNTIDFSISSDKIPTNVDTESCKGKTKYVDFTITNKSGNCGASTDIAIEVKQNPDFEFEFSISGNPAINVLGGSPLADINNGSTTITATNGTYFGVVDAGVSVTRDFIIANTGSCPLGITGLTSSSSDYTYTSLPAIINSGSSAVLSVTFTGPPAGAGTKAATITIANTANTSYTFKVSAEMFNFAIPGPGGITADFRLWLKSTRGITKDGSNNVSDWADIGTNGKNASQAVLANQPLYVDDANSNINFNPVIKFQNDGSKSQYLYNTDNGFYSQEIFIVMQPDVDVSTSSGMTIFSGTVAYPSSPAPTYTYSNTYVNDINDVSGVGLGNFTGRISSPEERLWYNQGNSVSDPYYTLLASTSRSYNKAAIINARNKSNTVTDGMSILYNSFKVADDPADATKSSGFVFENLGYIIDNYPSPDDVFGTPYLIGKNANTTLGNLNGRVAEIFTFASRLSDLDRQKIESYLAIKYGITLEYEVGEEKDYINSFGPIDGIIWDVSENADYNHNIAGIGRDDDSDLYQKQSKTINETNEVTIGLGGVFDTNSANVNEFEDNGDFLVWGCNNLTYNGSDTNTVTLIESTLSTTLTRIDRKWKIVESNQGTGDIGIVYLSIPEAAFSAFSKDTNEEYVLIVANDPAFADTNIIDVLPLKFDEESEVYKTWYDFHDTKYFSFGITSKVSKESSITIDENTHLVGEYLLDLNPNSFTVSAWIKSTASTTNPRTIIAKGDKLQMRLNESNQVEVWMDDDNGAKITSNMAITDGNWHQVSFVYNSGTIFLYIDGVLDHSKQNIAAPTPNFNYLSIGSLYIDKNTISNPLLGEIDEVYIWNQALTERQVRYLMNQEVARFDVSSTDYVSGKIIPGATLSSEIASIPWSTLTVYYDFNSFCGTAVEGLTDATNCLRLNYLVPNKSIVGEQTAPLPYLSAADGDWDAPATWSNSADQAIPNSIGLDGTTEIDWNIVQISNNILGNRDITLLGLISNSGTLTIAAPGEDQDENNSGQELIITHYLELDGVIDLVGESQLIQTEGSIIDEHSSGYLERDQQGTANGFNYNYWSSSVGPLVDVSLLDPIPAGTSSANSSVAIENFLYNGYESSLPMPMEFEDVGYDFTPPSGTSPGLLKIFTYWLYKFYGAADDYGAWAKINKTTPLQAGEGFTMKGPAGTASIATRFNYVFRGLPYNGDITLALDKTSGDVERLIGNPYPSAIDAEEFILDNISVAEGGNNSQTVINGALYFWDHFGEENSHYLKDYVGGYATYNLSGGAPAISNDVRINNSGASSTKVPGQYIPVNQGFFVSTKLETLPNDNGGNIAAVEGGNIIFKNRQRVFVTELEEFEDVPVSVFMKSSSSKKSSVTETQTSKKKKSIIRLMYDSPKGYHRQIVLGANEKASNGFDLGYDAFMVDVNEEDMYWYFNKSKFVIQGVANFDATQEFSLGLVVKTSGTIKIKLDAMENIDANLPLFIKDELTGEIKKINDEAFEINLEPGVYNDRFKLMFKQLEESSIEAESTVEESAVTIRYNSKSEKLKLQNNDKIKIKDLGLYDILGNEIKSLKLNTKSDVTLTVSSNTGLYIVKLNTEKGLVTKKIIIE</sequence>
<dbReference type="InterPro" id="IPR026444">
    <property type="entry name" value="Secre_tail"/>
</dbReference>
<evidence type="ECO:0000256" key="4">
    <source>
        <dbReference type="ARBA" id="ARBA00022729"/>
    </source>
</evidence>
<protein>
    <submittedName>
        <fullName evidence="9">LamG-like jellyroll fold domain-containing protein</fullName>
    </submittedName>
</protein>
<reference evidence="10" key="1">
    <citation type="journal article" date="2019" name="Int. J. Syst. Evol. Microbiol.">
        <title>The Global Catalogue of Microorganisms (GCM) 10K type strain sequencing project: providing services to taxonomists for standard genome sequencing and annotation.</title>
        <authorList>
            <consortium name="The Broad Institute Genomics Platform"/>
            <consortium name="The Broad Institute Genome Sequencing Center for Infectious Disease"/>
            <person name="Wu L."/>
            <person name="Ma J."/>
        </authorList>
    </citation>
    <scope>NUCLEOTIDE SEQUENCE [LARGE SCALE GENOMIC DNA]</scope>
    <source>
        <strain evidence="10">CCUG 60529</strain>
    </source>
</reference>
<keyword evidence="3" id="KW-0963">Cytoplasm</keyword>
<dbReference type="Pfam" id="PF13385">
    <property type="entry name" value="Laminin_G_3"/>
    <property type="match status" value="1"/>
</dbReference>
<accession>A0ABW3BYU1</accession>
<keyword evidence="6" id="KW-1015">Disulfide bond</keyword>
<evidence type="ECO:0000313" key="9">
    <source>
        <dbReference type="EMBL" id="MFD0837292.1"/>
    </source>
</evidence>
<keyword evidence="7" id="KW-0966">Cell projection</keyword>
<evidence type="ECO:0000259" key="8">
    <source>
        <dbReference type="SMART" id="SM00560"/>
    </source>
</evidence>
<evidence type="ECO:0000256" key="2">
    <source>
        <dbReference type="ARBA" id="ARBA00004496"/>
    </source>
</evidence>
<comment type="subcellular location">
    <subcellularLocation>
        <location evidence="1">Cell projection</location>
        <location evidence="1">Cilium</location>
    </subcellularLocation>
    <subcellularLocation>
        <location evidence="2">Cytoplasm</location>
    </subcellularLocation>
</comment>
<evidence type="ECO:0000256" key="5">
    <source>
        <dbReference type="ARBA" id="ARBA00023069"/>
    </source>
</evidence>